<feature type="region of interest" description="Disordered" evidence="1">
    <location>
        <begin position="1040"/>
        <end position="1079"/>
    </location>
</feature>
<feature type="compositionally biased region" description="Basic residues" evidence="1">
    <location>
        <begin position="1283"/>
        <end position="1297"/>
    </location>
</feature>
<feature type="region of interest" description="Disordered" evidence="1">
    <location>
        <begin position="997"/>
        <end position="1023"/>
    </location>
</feature>
<protein>
    <recommendedName>
        <fullName evidence="5">TRP C-terminal domain-containing protein</fullName>
    </recommendedName>
</protein>
<gene>
    <name evidence="3" type="ORF">HYH03_011642</name>
</gene>
<feature type="compositionally biased region" description="Polar residues" evidence="1">
    <location>
        <begin position="1269"/>
        <end position="1278"/>
    </location>
</feature>
<dbReference type="Proteomes" id="UP000612055">
    <property type="component" value="Unassembled WGS sequence"/>
</dbReference>
<feature type="transmembrane region" description="Helical" evidence="2">
    <location>
        <begin position="1433"/>
        <end position="1457"/>
    </location>
</feature>
<keyword evidence="2" id="KW-0472">Membrane</keyword>
<feature type="transmembrane region" description="Helical" evidence="2">
    <location>
        <begin position="1660"/>
        <end position="1681"/>
    </location>
</feature>
<reference evidence="3" key="1">
    <citation type="journal article" date="2020" name="bioRxiv">
        <title>Comparative genomics of Chlamydomonas.</title>
        <authorList>
            <person name="Craig R.J."/>
            <person name="Hasan A.R."/>
            <person name="Ness R.W."/>
            <person name="Keightley P.D."/>
        </authorList>
    </citation>
    <scope>NUCLEOTIDE SEQUENCE</scope>
    <source>
        <strain evidence="3">CCAP 11/70</strain>
    </source>
</reference>
<evidence type="ECO:0000256" key="1">
    <source>
        <dbReference type="SAM" id="MobiDB-lite"/>
    </source>
</evidence>
<feature type="compositionally biased region" description="Gly residues" evidence="1">
    <location>
        <begin position="1307"/>
        <end position="1316"/>
    </location>
</feature>
<dbReference type="PANTHER" id="PTHR11319:SF35">
    <property type="entry name" value="OUTER MEMBRANE PROTEIN PMPC-RELATED"/>
    <property type="match status" value="1"/>
</dbReference>
<feature type="transmembrane region" description="Helical" evidence="2">
    <location>
        <begin position="1631"/>
        <end position="1653"/>
    </location>
</feature>
<feature type="transmembrane region" description="Helical" evidence="2">
    <location>
        <begin position="1550"/>
        <end position="1569"/>
    </location>
</feature>
<accession>A0A835XU75</accession>
<feature type="compositionally biased region" description="Gly residues" evidence="1">
    <location>
        <begin position="1326"/>
        <end position="1353"/>
    </location>
</feature>
<proteinExistence type="predicted"/>
<feature type="transmembrane region" description="Helical" evidence="2">
    <location>
        <begin position="1693"/>
        <end position="1715"/>
    </location>
</feature>
<evidence type="ECO:0008006" key="5">
    <source>
        <dbReference type="Google" id="ProtNLM"/>
    </source>
</evidence>
<keyword evidence="2" id="KW-0812">Transmembrane</keyword>
<sequence>MIVPDFTPSGSVFANNTAIMGGAIALVDCPSFQGDLQGLMSYPPHNITLPRDLASNPDLRNPFGPKHDALPYRILFADNIALLGGAVYIHDVRQTVLQADAMVTTATWGIDQSLVDSGHVILSDPSEEYVVYLVPWSLNLRDEPGFLFINNTANGGAALYMEYSAQSISTSETADARAMRYASLRGFRFVANHARTPPLGINFTGLQGREALNGIAKRQPCAQGEGGAVCVVGVAGVKLEVNKTDLSLNTADLNGGGLAVTAGQYCEGNKALRGMGGAVYWMHEGVVQVASCMADRQQRLSLGPGGAFLDASANSTADSTGGNAAATLHLLLPSRKPPAPWYTELGRSTQLALLAKLADPRNATSSGILLSNGSLVYSASALAKAVGLDATSAANGTSNNTSLPEAQLVVNDTAWYGMPYNQLACGDWSGNIAMGGPDIASTQYFLLAPRRADFYSSNSDLVLPITVHDWYGQICTAAPDAQPSVVVHAVSQEVSGETHVLAVNGTASFSTLRLRGREGPHNVTFTGSVFELDRELKPRPVQIYVRPCGINEYLTPINRDQCLRCKTGFFNLDPNAEGCVPCPDNAECASPADGSGFLVPEDGYWHSNFFSDQVLECPNAESCTAPNRTLRLRQLQTLVWAAAQGVQVNSSLVAADSAAKTLITATLAGIAGFRRRRLQQAPGPGQPLTTSGTTYPDQVLQAVSAMLPNYTSMMCAEGYTGVMCAECATGYGWVNVATCIPCPSKALNGIYYALATILTAAMLAVTIHASLRVHKAPVQRLTTVHRKHSYHIPNNMFLYEVDDDSDDLRHSVTDDDGHGHTDEQPFRDAGDQDAQSIPCEDDSIQTPEALPPDEASTDVDGDAEDVEAGGKGAELPGQPGGLPPDAVEGESSEPGVAASPASAPMLTEAGAEVALPAAAVISDAQDGGREANAADGGKQALAATGGEGSNPAAAPPAAAAAPPVAAAAAPLLPLAPPAPAALPAAAPSALIAAHHAPAGAGSAPGTPGRSAVPNSLAAPDPGSPSMPVAHGIWTVFGLGHGAKPPRLPPKAPARQKPKFEAPAAGNASGSNSGPPAAIASPSVTSPAILSNNSLQPLKMPQASLAVLVSHDQGKGHGPGPGQNPNVEKPHTERPISRTGSVDLGQGTPAHGTPRHAVVRRPPPEAAAAALARPEMQTKGLRDAPLRPASVPIASQSLTRVEALAQGRGQGHGTPKVAAVLTRFGSHGHSGATPKGPLAAVLAQQDVNSPGLSQPDSLAWRDPHEPCAGSPSSAATPTQGAFRRALHASKSKSGRAPKSHSMSREGVGHGPNQGLGHGHSQRHQGHGADGGGGGGGGEHGLGAGGHRGVPGPDGAGRRDLLEEESRADLPTVMRIFIGYLQVLALLRNVTLTLPSLVDVYQGICSQATSYPGQLVSLDCSLPPDPSVSQATVRILVTVLAPGYTYVAAVLAFLVYDFLDFATMPYRGLVRSSSFVGHLQLHISRQLLVAWMAIMFFFYPSVTQALMSIFDCQEVAAQTNATNTTVGWSQERELYWRQDYGTVCYEDEHAGLAYGLGIPGLILFGIGWPIVSALIMTRHLHCANDFVIQGTVKASDIVLTDYKPRWVWWESAVMLRQLSIVAVVTFVGNSSTVNVQLLVIVSVLVIAAVTTTLVQPYRSPRAVVMAMLSLYVLLATVYLMLYLPSSTSDSSVGSQIVSVLIVVINAITCFLFCLYIVQTYWYGLLVSAGLNSIDETTRAGWTYEQTRQHIMMAMAQKRGGPGSMGPAGGQPHTQSRGLPRNGSSSRASEGLESKGSVQSRLSAAKRMGMASGKAALIMMGTSVSRHLQSIGSRVTPPRMSRMATTRASTDAPGAAEQRQQAPAGDMP</sequence>
<feature type="compositionally biased region" description="Basic and acidic residues" evidence="1">
    <location>
        <begin position="808"/>
        <end position="830"/>
    </location>
</feature>
<dbReference type="PANTHER" id="PTHR11319">
    <property type="entry name" value="G PROTEIN-COUPLED RECEPTOR-RELATED"/>
    <property type="match status" value="1"/>
</dbReference>
<keyword evidence="4" id="KW-1185">Reference proteome</keyword>
<feature type="region of interest" description="Disordered" evidence="1">
    <location>
        <begin position="1110"/>
        <end position="1187"/>
    </location>
</feature>
<feature type="compositionally biased region" description="Low complexity" evidence="1">
    <location>
        <begin position="1165"/>
        <end position="1174"/>
    </location>
</feature>
<dbReference type="OrthoDB" id="2017446at2759"/>
<evidence type="ECO:0000256" key="2">
    <source>
        <dbReference type="SAM" id="Phobius"/>
    </source>
</evidence>
<feature type="transmembrane region" description="Helical" evidence="2">
    <location>
        <begin position="1477"/>
        <end position="1497"/>
    </location>
</feature>
<feature type="compositionally biased region" description="Low complexity" evidence="1">
    <location>
        <begin position="1061"/>
        <end position="1079"/>
    </location>
</feature>
<feature type="region of interest" description="Disordered" evidence="1">
    <location>
        <begin position="1247"/>
        <end position="1357"/>
    </location>
</feature>
<name>A0A835XU75_9CHLO</name>
<feature type="region of interest" description="Disordered" evidence="1">
    <location>
        <begin position="1825"/>
        <end position="1865"/>
    </location>
</feature>
<feature type="compositionally biased region" description="Polar residues" evidence="1">
    <location>
        <begin position="1770"/>
        <end position="1785"/>
    </location>
</feature>
<feature type="transmembrane region" description="Helical" evidence="2">
    <location>
        <begin position="1604"/>
        <end position="1625"/>
    </location>
</feature>
<feature type="region of interest" description="Disordered" evidence="1">
    <location>
        <begin position="1755"/>
        <end position="1798"/>
    </location>
</feature>
<feature type="compositionally biased region" description="Gly residues" evidence="1">
    <location>
        <begin position="1757"/>
        <end position="1766"/>
    </location>
</feature>
<keyword evidence="2" id="KW-1133">Transmembrane helix</keyword>
<feature type="compositionally biased region" description="Acidic residues" evidence="1">
    <location>
        <begin position="855"/>
        <end position="867"/>
    </location>
</feature>
<evidence type="ECO:0000313" key="4">
    <source>
        <dbReference type="Proteomes" id="UP000612055"/>
    </source>
</evidence>
<organism evidence="3 4">
    <name type="scientific">Edaphochlamys debaryana</name>
    <dbReference type="NCBI Taxonomy" id="47281"/>
    <lineage>
        <taxon>Eukaryota</taxon>
        <taxon>Viridiplantae</taxon>
        <taxon>Chlorophyta</taxon>
        <taxon>core chlorophytes</taxon>
        <taxon>Chlorophyceae</taxon>
        <taxon>CS clade</taxon>
        <taxon>Chlamydomonadales</taxon>
        <taxon>Chlamydomonadales incertae sedis</taxon>
        <taxon>Edaphochlamys</taxon>
    </lineage>
</organism>
<feature type="region of interest" description="Disordered" evidence="1">
    <location>
        <begin position="808"/>
        <end position="903"/>
    </location>
</feature>
<comment type="caution">
    <text evidence="3">The sequence shown here is derived from an EMBL/GenBank/DDBJ whole genome shotgun (WGS) entry which is preliminary data.</text>
</comment>
<evidence type="ECO:0000313" key="3">
    <source>
        <dbReference type="EMBL" id="KAG2489839.1"/>
    </source>
</evidence>
<dbReference type="EMBL" id="JAEHOE010000068">
    <property type="protein sequence ID" value="KAG2489839.1"/>
    <property type="molecule type" value="Genomic_DNA"/>
</dbReference>
<feature type="region of interest" description="Disordered" evidence="1">
    <location>
        <begin position="926"/>
        <end position="957"/>
    </location>
</feature>